<dbReference type="PANTHER" id="PTHR33217:SF8">
    <property type="entry name" value="MUTATOR FAMILY TRANSPOSASE"/>
    <property type="match status" value="1"/>
</dbReference>
<evidence type="ECO:0000313" key="8">
    <source>
        <dbReference type="Proteomes" id="UP001221924"/>
    </source>
</evidence>
<evidence type="ECO:0000256" key="4">
    <source>
        <dbReference type="ARBA" id="ARBA00023125"/>
    </source>
</evidence>
<keyword evidence="4 6" id="KW-0238">DNA-binding</keyword>
<name>A0AAW6MDG6_9BACE</name>
<dbReference type="AlphaFoldDB" id="A0AAW6MDG6"/>
<organism evidence="7 8">
    <name type="scientific">Bacteroides cellulosilyticus</name>
    <dbReference type="NCBI Taxonomy" id="246787"/>
    <lineage>
        <taxon>Bacteria</taxon>
        <taxon>Pseudomonadati</taxon>
        <taxon>Bacteroidota</taxon>
        <taxon>Bacteroidia</taxon>
        <taxon>Bacteroidales</taxon>
        <taxon>Bacteroidaceae</taxon>
        <taxon>Bacteroides</taxon>
    </lineage>
</organism>
<dbReference type="PANTHER" id="PTHR33217">
    <property type="entry name" value="TRANSPOSASE FOR INSERTION SEQUENCE ELEMENT IS1081"/>
    <property type="match status" value="1"/>
</dbReference>
<dbReference type="InterPro" id="IPR001207">
    <property type="entry name" value="Transposase_mutator"/>
</dbReference>
<dbReference type="RefSeq" id="WP_275203075.1">
    <property type="nucleotide sequence ID" value="NZ_JARFID010000718.1"/>
</dbReference>
<keyword evidence="5 6" id="KW-0233">DNA recombination</keyword>
<dbReference type="EMBL" id="JARFID010000718">
    <property type="protein sequence ID" value="MDE8698104.1"/>
    <property type="molecule type" value="Genomic_DNA"/>
</dbReference>
<reference evidence="7" key="1">
    <citation type="submission" date="2023-03" db="EMBL/GenBank/DDBJ databases">
        <title>DFI Biobank Strains.</title>
        <authorList>
            <person name="Mostad J."/>
            <person name="Paddock L."/>
            <person name="Medina S."/>
            <person name="Waligurski E."/>
            <person name="Barat B."/>
            <person name="Smith R."/>
            <person name="Burgo V."/>
            <person name="Metcalfe C."/>
            <person name="Woodson C."/>
            <person name="Sundararajan A."/>
            <person name="Ramaswamy R."/>
            <person name="Lin H."/>
            <person name="Pamer E.G."/>
        </authorList>
    </citation>
    <scope>NUCLEOTIDE SEQUENCE</scope>
    <source>
        <strain evidence="7">DFI.9.5</strain>
    </source>
</reference>
<comment type="caution">
    <text evidence="7">The sequence shown here is derived from an EMBL/GenBank/DDBJ whole genome shotgun (WGS) entry which is preliminary data.</text>
</comment>
<dbReference type="GO" id="GO:0003677">
    <property type="term" value="F:DNA binding"/>
    <property type="evidence" value="ECO:0007669"/>
    <property type="project" value="UniProtKB-UniRule"/>
</dbReference>
<sequence length="100" mass="11486">KGFPDAIQSVFPDTIVQLCIVHQIRNSIKYVGCKHQKEFLKDLKRVYGAVSKDAAETELLDLDQKWGEKYPIVIKSWQDKVVDNLRIFVKAARLRGEALD</sequence>
<evidence type="ECO:0000256" key="3">
    <source>
        <dbReference type="ARBA" id="ARBA00022578"/>
    </source>
</evidence>
<gene>
    <name evidence="7" type="ORF">PZH42_29390</name>
</gene>
<dbReference type="GO" id="GO:0004803">
    <property type="term" value="F:transposase activity"/>
    <property type="evidence" value="ECO:0007669"/>
    <property type="project" value="UniProtKB-UniRule"/>
</dbReference>
<dbReference type="Pfam" id="PF00872">
    <property type="entry name" value="Transposase_mut"/>
    <property type="match status" value="1"/>
</dbReference>
<proteinExistence type="inferred from homology"/>
<protein>
    <recommendedName>
        <fullName evidence="6">Mutator family transposase</fullName>
    </recommendedName>
</protein>
<accession>A0AAW6MDG6</accession>
<feature type="non-terminal residue" evidence="7">
    <location>
        <position position="1"/>
    </location>
</feature>
<keyword evidence="3 6" id="KW-0815">Transposition</keyword>
<feature type="non-terminal residue" evidence="7">
    <location>
        <position position="100"/>
    </location>
</feature>
<evidence type="ECO:0000256" key="1">
    <source>
        <dbReference type="ARBA" id="ARBA00002190"/>
    </source>
</evidence>
<comment type="similarity">
    <text evidence="2 6">Belongs to the transposase mutator family.</text>
</comment>
<dbReference type="Proteomes" id="UP001221924">
    <property type="component" value="Unassembled WGS sequence"/>
</dbReference>
<keyword evidence="6" id="KW-0814">Transposable element</keyword>
<evidence type="ECO:0000256" key="2">
    <source>
        <dbReference type="ARBA" id="ARBA00010961"/>
    </source>
</evidence>
<comment type="function">
    <text evidence="1 6">Required for the transposition of the insertion element.</text>
</comment>
<evidence type="ECO:0000313" key="7">
    <source>
        <dbReference type="EMBL" id="MDE8698104.1"/>
    </source>
</evidence>
<dbReference type="GO" id="GO:0006313">
    <property type="term" value="P:DNA transposition"/>
    <property type="evidence" value="ECO:0007669"/>
    <property type="project" value="UniProtKB-UniRule"/>
</dbReference>
<evidence type="ECO:0000256" key="6">
    <source>
        <dbReference type="RuleBase" id="RU365089"/>
    </source>
</evidence>
<evidence type="ECO:0000256" key="5">
    <source>
        <dbReference type="ARBA" id="ARBA00023172"/>
    </source>
</evidence>